<sequence>MPSALAAVVPRLLLDAVVREPTVRYLPRVRGSAEALEAIDAGLLPLAIVARDAVPEGRDHAAIGSRRVAAVPDGGLLSLAEELSLERLAAHPVALGLDADPAAGDAADRLRRVVADGAVTVLAEAEARPTVGVAYRPIAGQVDTGLSLVWGPRADPLARGALVGAAAAWR</sequence>
<proteinExistence type="predicted"/>
<name>A0ABU4VGD2_9ACTN</name>
<evidence type="ECO:0000313" key="1">
    <source>
        <dbReference type="EMBL" id="MDX8150764.1"/>
    </source>
</evidence>
<keyword evidence="2" id="KW-1185">Reference proteome</keyword>
<dbReference type="EMBL" id="JAXAVX010000001">
    <property type="protein sequence ID" value="MDX8150764.1"/>
    <property type="molecule type" value="Genomic_DNA"/>
</dbReference>
<comment type="caution">
    <text evidence="1">The sequence shown here is derived from an EMBL/GenBank/DDBJ whole genome shotgun (WGS) entry which is preliminary data.</text>
</comment>
<evidence type="ECO:0000313" key="2">
    <source>
        <dbReference type="Proteomes" id="UP001277761"/>
    </source>
</evidence>
<organism evidence="1 2">
    <name type="scientific">Patulibacter brassicae</name>
    <dbReference type="NCBI Taxonomy" id="1705717"/>
    <lineage>
        <taxon>Bacteria</taxon>
        <taxon>Bacillati</taxon>
        <taxon>Actinomycetota</taxon>
        <taxon>Thermoleophilia</taxon>
        <taxon>Solirubrobacterales</taxon>
        <taxon>Patulibacteraceae</taxon>
        <taxon>Patulibacter</taxon>
    </lineage>
</organism>
<protein>
    <recommendedName>
        <fullName evidence="3">LysR substrate-binding domain-containing protein</fullName>
    </recommendedName>
</protein>
<accession>A0ABU4VGD2</accession>
<gene>
    <name evidence="1" type="ORF">SK069_04085</name>
</gene>
<dbReference type="RefSeq" id="WP_319952907.1">
    <property type="nucleotide sequence ID" value="NZ_JAXAVX010000001.1"/>
</dbReference>
<reference evidence="1 2" key="1">
    <citation type="submission" date="2023-11" db="EMBL/GenBank/DDBJ databases">
        <authorList>
            <person name="Xu M."/>
            <person name="Jiang T."/>
        </authorList>
    </citation>
    <scope>NUCLEOTIDE SEQUENCE [LARGE SCALE GENOMIC DNA]</scope>
    <source>
        <strain evidence="1 2">SD</strain>
    </source>
</reference>
<dbReference type="Proteomes" id="UP001277761">
    <property type="component" value="Unassembled WGS sequence"/>
</dbReference>
<evidence type="ECO:0008006" key="3">
    <source>
        <dbReference type="Google" id="ProtNLM"/>
    </source>
</evidence>